<dbReference type="Proteomes" id="UP000029554">
    <property type="component" value="Unassembled WGS sequence"/>
</dbReference>
<reference evidence="1 2" key="1">
    <citation type="submission" date="2014-09" db="EMBL/GenBank/DDBJ databases">
        <title>Whole Genome Shotgun of Flavobacterium aquatile LMG 4008.</title>
        <authorList>
            <person name="Gale A.N."/>
            <person name="Pipes S.E."/>
            <person name="Newman J.D."/>
        </authorList>
    </citation>
    <scope>NUCLEOTIDE SEQUENCE [LARGE SCALE GENOMIC DNA]</scope>
    <source>
        <strain evidence="1 2">LMG 4008</strain>
    </source>
</reference>
<accession>A0A095U4G2</accession>
<evidence type="ECO:0000313" key="2">
    <source>
        <dbReference type="Proteomes" id="UP000029554"/>
    </source>
</evidence>
<dbReference type="eggNOG" id="ENOG5032GMZ">
    <property type="taxonomic scope" value="Bacteria"/>
</dbReference>
<dbReference type="RefSeq" id="WP_035123842.1">
    <property type="nucleotide sequence ID" value="NZ_JRHH01000001.1"/>
</dbReference>
<organism evidence="1 2">
    <name type="scientific">Flavobacterium aquatile LMG 4008 = ATCC 11947</name>
    <dbReference type="NCBI Taxonomy" id="1453498"/>
    <lineage>
        <taxon>Bacteria</taxon>
        <taxon>Pseudomonadati</taxon>
        <taxon>Bacteroidota</taxon>
        <taxon>Flavobacteriia</taxon>
        <taxon>Flavobacteriales</taxon>
        <taxon>Flavobacteriaceae</taxon>
        <taxon>Flavobacterium</taxon>
    </lineage>
</organism>
<keyword evidence="2" id="KW-1185">Reference proteome</keyword>
<protein>
    <submittedName>
        <fullName evidence="1">Uncharacterized protein</fullName>
    </submittedName>
</protein>
<comment type="caution">
    <text evidence="1">The sequence shown here is derived from an EMBL/GenBank/DDBJ whole genome shotgun (WGS) entry which is preliminary data.</text>
</comment>
<proteinExistence type="predicted"/>
<dbReference type="OrthoDB" id="1376558at2"/>
<name>A0A095U4G2_9FLAO</name>
<dbReference type="AlphaFoldDB" id="A0A095U4G2"/>
<dbReference type="EMBL" id="JRHH01000001">
    <property type="protein sequence ID" value="KGD69543.1"/>
    <property type="molecule type" value="Genomic_DNA"/>
</dbReference>
<sequence>MITQNNTSIKFTTESRNRLLFFVFLFLLSSIGMFGQSNVDSLEIKTTTEIIVSKENKITSVESQIEFVSWFMGTKQSQMIDSKSNQNSSKVVTKKQILFLGITPNKVLYRTFMKKVSSQNSAIV</sequence>
<evidence type="ECO:0000313" key="1">
    <source>
        <dbReference type="EMBL" id="KGD69543.1"/>
    </source>
</evidence>
<gene>
    <name evidence="1" type="ORF">LG45_01915</name>
</gene>